<evidence type="ECO:0000313" key="8">
    <source>
        <dbReference type="EMBL" id="SEK55559.1"/>
    </source>
</evidence>
<reference evidence="9" key="1">
    <citation type="submission" date="2016-10" db="EMBL/GenBank/DDBJ databases">
        <authorList>
            <person name="Varghese N."/>
        </authorList>
    </citation>
    <scope>NUCLEOTIDE SEQUENCE [LARGE SCALE GENOMIC DNA]</scope>
    <source>
        <strain evidence="9">ACV-9</strain>
    </source>
</reference>
<dbReference type="SUPFAM" id="SSF48208">
    <property type="entry name" value="Six-hairpin glycosidases"/>
    <property type="match status" value="1"/>
</dbReference>
<protein>
    <recommendedName>
        <fullName evidence="2">alpha-L-rhamnosidase</fullName>
        <ecNumber evidence="2">3.2.1.40</ecNumber>
    </recommendedName>
</protein>
<name>A0A1H7HZ86_9FIRM</name>
<evidence type="ECO:0000259" key="5">
    <source>
        <dbReference type="Pfam" id="PF08531"/>
    </source>
</evidence>
<dbReference type="Proteomes" id="UP000182321">
    <property type="component" value="Unassembled WGS sequence"/>
</dbReference>
<comment type="catalytic activity">
    <reaction evidence="1">
        <text>Hydrolysis of terminal non-reducing alpha-L-rhamnose residues in alpha-L-rhamnosides.</text>
        <dbReference type="EC" id="3.2.1.40"/>
    </reaction>
</comment>
<feature type="domain" description="Alpha-L-rhamnosidase C-terminal" evidence="7">
    <location>
        <begin position="672"/>
        <end position="736"/>
    </location>
</feature>
<feature type="domain" description="Alpha-L-rhamnosidase concanavalin-like" evidence="4">
    <location>
        <begin position="206"/>
        <end position="297"/>
    </location>
</feature>
<evidence type="ECO:0000256" key="1">
    <source>
        <dbReference type="ARBA" id="ARBA00001445"/>
    </source>
</evidence>
<dbReference type="GO" id="GO:0030596">
    <property type="term" value="F:alpha-L-rhamnosidase activity"/>
    <property type="evidence" value="ECO:0007669"/>
    <property type="project" value="UniProtKB-EC"/>
</dbReference>
<dbReference type="Gene3D" id="2.60.120.260">
    <property type="entry name" value="Galactose-binding domain-like"/>
    <property type="match status" value="2"/>
</dbReference>
<dbReference type="Pfam" id="PF05592">
    <property type="entry name" value="Bac_rhamnosid"/>
    <property type="match status" value="1"/>
</dbReference>
<evidence type="ECO:0000259" key="4">
    <source>
        <dbReference type="Pfam" id="PF05592"/>
    </source>
</evidence>
<dbReference type="Pfam" id="PF17390">
    <property type="entry name" value="Bac_rhamnosid_C"/>
    <property type="match status" value="1"/>
</dbReference>
<dbReference type="EC" id="3.2.1.40" evidence="2"/>
<dbReference type="EMBL" id="FNZX01000006">
    <property type="protein sequence ID" value="SEK55559.1"/>
    <property type="molecule type" value="Genomic_DNA"/>
</dbReference>
<dbReference type="InterPro" id="IPR016007">
    <property type="entry name" value="Alpha_rhamnosid"/>
</dbReference>
<keyword evidence="3" id="KW-0378">Hydrolase</keyword>
<evidence type="ECO:0000259" key="7">
    <source>
        <dbReference type="Pfam" id="PF17390"/>
    </source>
</evidence>
<keyword evidence="9" id="KW-1185">Reference proteome</keyword>
<evidence type="ECO:0000256" key="3">
    <source>
        <dbReference type="ARBA" id="ARBA00022801"/>
    </source>
</evidence>
<organism evidence="8 9">
    <name type="scientific">Pseudobutyrivibrio ruminis</name>
    <dbReference type="NCBI Taxonomy" id="46206"/>
    <lineage>
        <taxon>Bacteria</taxon>
        <taxon>Bacillati</taxon>
        <taxon>Bacillota</taxon>
        <taxon>Clostridia</taxon>
        <taxon>Lachnospirales</taxon>
        <taxon>Lachnospiraceae</taxon>
        <taxon>Pseudobutyrivibrio</taxon>
    </lineage>
</organism>
<dbReference type="AlphaFoldDB" id="A0A1H7HZ86"/>
<feature type="domain" description="Bacterial alpha-L-rhamnosidase N-terminal" evidence="5">
    <location>
        <begin position="46"/>
        <end position="179"/>
    </location>
</feature>
<feature type="domain" description="Alpha-L-rhamnosidase six-hairpin glycosidase" evidence="6">
    <location>
        <begin position="317"/>
        <end position="665"/>
    </location>
</feature>
<dbReference type="InterPro" id="IPR035396">
    <property type="entry name" value="Bac_rhamnosid6H"/>
</dbReference>
<dbReference type="PANTHER" id="PTHR33307">
    <property type="entry name" value="ALPHA-RHAMNOSIDASE (EUROFUNG)"/>
    <property type="match status" value="1"/>
</dbReference>
<dbReference type="InterPro" id="IPR013737">
    <property type="entry name" value="Bac_rhamnosid_N"/>
</dbReference>
<dbReference type="Gene3D" id="2.60.420.10">
    <property type="entry name" value="Maltose phosphorylase, domain 3"/>
    <property type="match status" value="1"/>
</dbReference>
<dbReference type="Pfam" id="PF17389">
    <property type="entry name" value="Bac_rhamnosid6H"/>
    <property type="match status" value="1"/>
</dbReference>
<dbReference type="InterPro" id="IPR008928">
    <property type="entry name" value="6-hairpin_glycosidase_sf"/>
</dbReference>
<proteinExistence type="predicted"/>
<dbReference type="GO" id="GO:0005975">
    <property type="term" value="P:carbohydrate metabolic process"/>
    <property type="evidence" value="ECO:0007669"/>
    <property type="project" value="InterPro"/>
</dbReference>
<accession>A0A1H7HZ86</accession>
<dbReference type="PANTHER" id="PTHR33307:SF6">
    <property type="entry name" value="ALPHA-RHAMNOSIDASE (EUROFUNG)-RELATED"/>
    <property type="match status" value="1"/>
</dbReference>
<gene>
    <name evidence="8" type="ORF">SAMN02910377_01205</name>
</gene>
<dbReference type="Pfam" id="PF08531">
    <property type="entry name" value="Bac_rhamnosid_N"/>
    <property type="match status" value="1"/>
</dbReference>
<evidence type="ECO:0000313" key="9">
    <source>
        <dbReference type="Proteomes" id="UP000182321"/>
    </source>
</evidence>
<dbReference type="InterPro" id="IPR008902">
    <property type="entry name" value="Rhamnosid_concanavalin"/>
</dbReference>
<dbReference type="Gene3D" id="1.50.10.10">
    <property type="match status" value="1"/>
</dbReference>
<dbReference type="InterPro" id="IPR035398">
    <property type="entry name" value="Bac_rhamnosid_C"/>
</dbReference>
<evidence type="ECO:0000256" key="2">
    <source>
        <dbReference type="ARBA" id="ARBA00012652"/>
    </source>
</evidence>
<dbReference type="InterPro" id="IPR012341">
    <property type="entry name" value="6hp_glycosidase-like_sf"/>
</dbReference>
<dbReference type="RefSeq" id="WP_074790249.1">
    <property type="nucleotide sequence ID" value="NZ_FNZX01000006.1"/>
</dbReference>
<evidence type="ECO:0000259" key="6">
    <source>
        <dbReference type="Pfam" id="PF17389"/>
    </source>
</evidence>
<sequence>MNNSGILKSNLVHWIEPEKEIDTEKRQRPKWVEKSFDVKTINGNEELFITAHGCYEAYINNHRVGDFVFAPGTSEYEKELYVQRYNVAGLLKKGKNTIKVLLGDGWYRSAAGVTGARNLFGTHIGLLAWISSEDTIIVKTDNTWETYPHSEIVSADMCQGEVIDCSKTVQENKSHVYEKNYSFNNLIFTDNPHIVEKERFKGKQIKTPSGKTVIDFGQNIAGYVQMTFNAKSGQKIILTHGETLDENGEFTIENFQPGERHKEGGIFQRIEYTAHDGKNTYKPHFSIFGFRYCLIETDILLEDAVFEAIAVYSDMEETASFESSNEKLNTLFKNAMWSMKGNFCDIPTDCPTRERAGWTGDAGIFVNTGLYLMDCRRIYEKWLASCRANQYKSGAVRNIVPRNNEESFFGKLLSASAGWGDAIIIVTHTLYKRYGEQSIIRENYEAMKKWLMFLRKRAKKGCIKKLLSGSLDSFYDVTSGLDYGEWAEPDIEFASGVDMKGKSGVATAYLSYSARLLAEMADIIGKHEDAKEFLKISHGAKKAYQHRFISNGVIESDRQKDYVRPIAFGLLDEKDICVNAKKLNALVEKMDFHLNTGFLSTPFLCKVLADNGYVETAYKLLLQETKPSWLYEVSQGATTVWETWDGKASQNHYSYGAICEWLIEGVCGLRYTFDELVLNPLPSKQLQYAKVSYKSEKGVIKVGWHYEDDKCLYSVKLPDGLSGKLIKPNGEEVIVQGSYICELK</sequence>